<protein>
    <submittedName>
        <fullName evidence="2">Uncharacterized protein</fullName>
    </submittedName>
</protein>
<reference evidence="2" key="1">
    <citation type="submission" date="2016-05" db="EMBL/GenBank/DDBJ databases">
        <authorList>
            <person name="Lavstsen T."/>
            <person name="Jespersen J.S."/>
        </authorList>
    </citation>
    <scope>NUCLEOTIDE SEQUENCE</scope>
    <source>
        <tissue evidence="2">Brain</tissue>
    </source>
</reference>
<keyword evidence="1" id="KW-1133">Transmembrane helix</keyword>
<gene>
    <name evidence="2" type="primary">Nfu_g_1_020360</name>
</gene>
<keyword evidence="1" id="KW-0812">Transmembrane</keyword>
<keyword evidence="1" id="KW-0472">Membrane</keyword>
<accession>A0A1A8KJL4</accession>
<evidence type="ECO:0000313" key="2">
    <source>
        <dbReference type="EMBL" id="SBR32468.1"/>
    </source>
</evidence>
<sequence length="26" mass="3227">MKNSFFFTMIYFFFYMQSLFLSLSEG</sequence>
<dbReference type="AlphaFoldDB" id="A0A1A8KJL4"/>
<name>A0A1A8KJL4_NOTKU</name>
<reference evidence="2" key="2">
    <citation type="submission" date="2016-06" db="EMBL/GenBank/DDBJ databases">
        <title>The genome of a short-lived fish provides insights into sex chromosome evolution and the genetic control of aging.</title>
        <authorList>
            <person name="Reichwald K."/>
            <person name="Felder M."/>
            <person name="Petzold A."/>
            <person name="Koch P."/>
            <person name="Groth M."/>
            <person name="Platzer M."/>
        </authorList>
    </citation>
    <scope>NUCLEOTIDE SEQUENCE</scope>
    <source>
        <tissue evidence="2">Brain</tissue>
    </source>
</reference>
<feature type="transmembrane region" description="Helical" evidence="1">
    <location>
        <begin position="6"/>
        <end position="23"/>
    </location>
</feature>
<dbReference type="EMBL" id="HAEE01012418">
    <property type="protein sequence ID" value="SBR32468.1"/>
    <property type="molecule type" value="Transcribed_RNA"/>
</dbReference>
<organism evidence="2">
    <name type="scientific">Nothobranchius kuhntae</name>
    <name type="common">Beira killifish</name>
    <dbReference type="NCBI Taxonomy" id="321403"/>
    <lineage>
        <taxon>Eukaryota</taxon>
        <taxon>Metazoa</taxon>
        <taxon>Chordata</taxon>
        <taxon>Craniata</taxon>
        <taxon>Vertebrata</taxon>
        <taxon>Euteleostomi</taxon>
        <taxon>Actinopterygii</taxon>
        <taxon>Neopterygii</taxon>
        <taxon>Teleostei</taxon>
        <taxon>Neoteleostei</taxon>
        <taxon>Acanthomorphata</taxon>
        <taxon>Ovalentaria</taxon>
        <taxon>Atherinomorphae</taxon>
        <taxon>Cyprinodontiformes</taxon>
        <taxon>Nothobranchiidae</taxon>
        <taxon>Nothobranchius</taxon>
    </lineage>
</organism>
<proteinExistence type="predicted"/>
<evidence type="ECO:0000256" key="1">
    <source>
        <dbReference type="SAM" id="Phobius"/>
    </source>
</evidence>